<reference evidence="3 4" key="1">
    <citation type="submission" date="2023-03" db="EMBL/GenBank/DDBJ databases">
        <title>High-quality genome of Scylla paramamosain provides insights in environmental adaptation.</title>
        <authorList>
            <person name="Zhang L."/>
        </authorList>
    </citation>
    <scope>NUCLEOTIDE SEQUENCE [LARGE SCALE GENOMIC DNA]</scope>
    <source>
        <strain evidence="3">LZ_2023a</strain>
        <tissue evidence="3">Muscle</tissue>
    </source>
</reference>
<dbReference type="InterPro" id="IPR013106">
    <property type="entry name" value="Ig_V-set"/>
</dbReference>
<dbReference type="InterPro" id="IPR013783">
    <property type="entry name" value="Ig-like_fold"/>
</dbReference>
<feature type="region of interest" description="Disordered" evidence="1">
    <location>
        <begin position="1"/>
        <end position="24"/>
    </location>
</feature>
<accession>A0AAW0UEK6</accession>
<dbReference type="CDD" id="cd00096">
    <property type="entry name" value="Ig"/>
    <property type="match status" value="1"/>
</dbReference>
<dbReference type="Pfam" id="PF13927">
    <property type="entry name" value="Ig_3"/>
    <property type="match status" value="1"/>
</dbReference>
<dbReference type="SMART" id="SM00408">
    <property type="entry name" value="IGc2"/>
    <property type="match status" value="2"/>
</dbReference>
<dbReference type="InterPro" id="IPR037448">
    <property type="entry name" value="Zig-8"/>
</dbReference>
<sequence>MTEEERRDEEDDEENRQKKEEEEDVWAALSLTGIGGADSPPQNNTEVLAQVGGKATFTCHTHHLADEMVTWLKRDDDQLLTVGSQVYAAENRFTATHSHHNKAWELWVKDVQLSDAGQYECQLTTHPPVTFHFTLKVTQAEAVVSGPTEVHIEEGSKLALECHVRYAASPPVYIFWYHNATMVNYARQHSLEVQHHNYTSNLVVTRVRPSDAGTYSCEPHLATPANVTVHVFTGKTPAAMQHGRNQVDGGGTSTRPFPPRGPRQ</sequence>
<evidence type="ECO:0000256" key="1">
    <source>
        <dbReference type="SAM" id="MobiDB-lite"/>
    </source>
</evidence>
<feature type="region of interest" description="Disordered" evidence="1">
    <location>
        <begin position="240"/>
        <end position="264"/>
    </location>
</feature>
<dbReference type="Pfam" id="PF07686">
    <property type="entry name" value="V-set"/>
    <property type="match status" value="1"/>
</dbReference>
<feature type="domain" description="Ig-like" evidence="2">
    <location>
        <begin position="41"/>
        <end position="124"/>
    </location>
</feature>
<dbReference type="GO" id="GO:0032589">
    <property type="term" value="C:neuron projection membrane"/>
    <property type="evidence" value="ECO:0007669"/>
    <property type="project" value="TreeGrafter"/>
</dbReference>
<dbReference type="SMART" id="SM00409">
    <property type="entry name" value="IG"/>
    <property type="match status" value="2"/>
</dbReference>
<dbReference type="AlphaFoldDB" id="A0AAW0UEK6"/>
<gene>
    <name evidence="3" type="ORF">O3P69_004768</name>
</gene>
<dbReference type="Proteomes" id="UP001487740">
    <property type="component" value="Unassembled WGS sequence"/>
</dbReference>
<evidence type="ECO:0000259" key="2">
    <source>
        <dbReference type="PROSITE" id="PS50835"/>
    </source>
</evidence>
<dbReference type="InterPro" id="IPR007110">
    <property type="entry name" value="Ig-like_dom"/>
</dbReference>
<dbReference type="PROSITE" id="PS50835">
    <property type="entry name" value="IG_LIKE"/>
    <property type="match status" value="2"/>
</dbReference>
<dbReference type="GO" id="GO:0050808">
    <property type="term" value="P:synapse organization"/>
    <property type="evidence" value="ECO:0007669"/>
    <property type="project" value="TreeGrafter"/>
</dbReference>
<dbReference type="EMBL" id="JARAKH010000014">
    <property type="protein sequence ID" value="KAK8397290.1"/>
    <property type="molecule type" value="Genomic_DNA"/>
</dbReference>
<dbReference type="Gene3D" id="2.60.40.10">
    <property type="entry name" value="Immunoglobulins"/>
    <property type="match status" value="2"/>
</dbReference>
<keyword evidence="4" id="KW-1185">Reference proteome</keyword>
<organism evidence="3 4">
    <name type="scientific">Scylla paramamosain</name>
    <name type="common">Mud crab</name>
    <dbReference type="NCBI Taxonomy" id="85552"/>
    <lineage>
        <taxon>Eukaryota</taxon>
        <taxon>Metazoa</taxon>
        <taxon>Ecdysozoa</taxon>
        <taxon>Arthropoda</taxon>
        <taxon>Crustacea</taxon>
        <taxon>Multicrustacea</taxon>
        <taxon>Malacostraca</taxon>
        <taxon>Eumalacostraca</taxon>
        <taxon>Eucarida</taxon>
        <taxon>Decapoda</taxon>
        <taxon>Pleocyemata</taxon>
        <taxon>Brachyura</taxon>
        <taxon>Eubrachyura</taxon>
        <taxon>Portunoidea</taxon>
        <taxon>Portunidae</taxon>
        <taxon>Portuninae</taxon>
        <taxon>Scylla</taxon>
    </lineage>
</organism>
<protein>
    <recommendedName>
        <fullName evidence="2">Ig-like domain-containing protein</fullName>
    </recommendedName>
</protein>
<evidence type="ECO:0000313" key="4">
    <source>
        <dbReference type="Proteomes" id="UP001487740"/>
    </source>
</evidence>
<dbReference type="PANTHER" id="PTHR23279:SF37">
    <property type="entry name" value="DEFECTIVE PROBOSCIS EXTENSION RESPONSE 13, ISOFORM B"/>
    <property type="match status" value="1"/>
</dbReference>
<feature type="compositionally biased region" description="Acidic residues" evidence="1">
    <location>
        <begin position="1"/>
        <end position="14"/>
    </location>
</feature>
<evidence type="ECO:0000313" key="3">
    <source>
        <dbReference type="EMBL" id="KAK8397290.1"/>
    </source>
</evidence>
<feature type="domain" description="Ig-like" evidence="2">
    <location>
        <begin position="127"/>
        <end position="228"/>
    </location>
</feature>
<proteinExistence type="predicted"/>
<comment type="caution">
    <text evidence="3">The sequence shown here is derived from an EMBL/GenBank/DDBJ whole genome shotgun (WGS) entry which is preliminary data.</text>
</comment>
<dbReference type="PANTHER" id="PTHR23279">
    <property type="entry name" value="DEFECTIVE PROBOSCIS EXTENSION RESPONSE DPR -RELATED"/>
    <property type="match status" value="1"/>
</dbReference>
<name>A0AAW0UEK6_SCYPA</name>
<dbReference type="InterPro" id="IPR003598">
    <property type="entry name" value="Ig_sub2"/>
</dbReference>
<dbReference type="SUPFAM" id="SSF48726">
    <property type="entry name" value="Immunoglobulin"/>
    <property type="match status" value="2"/>
</dbReference>
<dbReference type="InterPro" id="IPR003599">
    <property type="entry name" value="Ig_sub"/>
</dbReference>
<dbReference type="InterPro" id="IPR036179">
    <property type="entry name" value="Ig-like_dom_sf"/>
</dbReference>